<gene>
    <name evidence="2" type="ORF">J2S74_001731</name>
</gene>
<keyword evidence="3" id="KW-1185">Reference proteome</keyword>
<name>A0ABT9ZSZ4_9BACI</name>
<dbReference type="NCBIfam" id="TIGR02876">
    <property type="entry name" value="spore_yqfD"/>
    <property type="match status" value="1"/>
</dbReference>
<evidence type="ECO:0008006" key="4">
    <source>
        <dbReference type="Google" id="ProtNLM"/>
    </source>
</evidence>
<dbReference type="Pfam" id="PF06898">
    <property type="entry name" value="YqfD"/>
    <property type="match status" value="1"/>
</dbReference>
<feature type="transmembrane region" description="Helical" evidence="1">
    <location>
        <begin position="90"/>
        <end position="110"/>
    </location>
</feature>
<evidence type="ECO:0000313" key="3">
    <source>
        <dbReference type="Proteomes" id="UP001230005"/>
    </source>
</evidence>
<comment type="caution">
    <text evidence="2">The sequence shown here is derived from an EMBL/GenBank/DDBJ whole genome shotgun (WGS) entry which is preliminary data.</text>
</comment>
<reference evidence="2 3" key="1">
    <citation type="submission" date="2023-07" db="EMBL/GenBank/DDBJ databases">
        <title>Genomic Encyclopedia of Type Strains, Phase IV (KMG-IV): sequencing the most valuable type-strain genomes for metagenomic binning, comparative biology and taxonomic classification.</title>
        <authorList>
            <person name="Goeker M."/>
        </authorList>
    </citation>
    <scope>NUCLEOTIDE SEQUENCE [LARGE SCALE GENOMIC DNA]</scope>
    <source>
        <strain evidence="2 3">DSM 9768</strain>
    </source>
</reference>
<keyword evidence="1" id="KW-1133">Transmembrane helix</keyword>
<proteinExistence type="predicted"/>
<sequence>MKNQWVHKVSGYVRIKITGPYPELFINRCIDNKMYIWDIHHPGKEVLICSVLLDEVSHLRKLARASDCKISFIDRRGMPFFMQKLWRRNGLLFGAFAFVVSIFILSNMVWGVQIEGASPKVEHELRQAVMELGVKTGAFQFTLPPPEEIQTIITEEISDATWIGVTRKGTTYHFQVVEKEIAEREPREAPGHLVASRDAVIYDLFVEEGLPMVEINQVVEKGDLLVSGLIGEEGEERRVPARGTIFGEIWFQGKVEIPLSRTLYAVTGDKYRTHKLYIGNVGIPIWGWNPPEYAHAIEEEYESSWNIFNMELPFQYGYKEVLEATEVEVEHAVEQAVTLAVDEGKEELLSQFSEDAEIIGEKVLHQEVEDGKVKVIIHYRIVDDIAMKQPIIQGD</sequence>
<dbReference type="RefSeq" id="WP_307324209.1">
    <property type="nucleotide sequence ID" value="NZ_JAUSUG010000005.1"/>
</dbReference>
<dbReference type="PIRSF" id="PIRSF029895">
    <property type="entry name" value="SpoIV"/>
    <property type="match status" value="1"/>
</dbReference>
<dbReference type="InterPro" id="IPR010690">
    <property type="entry name" value="YqfD"/>
</dbReference>
<organism evidence="2 3">
    <name type="scientific">Evansella vedderi</name>
    <dbReference type="NCBI Taxonomy" id="38282"/>
    <lineage>
        <taxon>Bacteria</taxon>
        <taxon>Bacillati</taxon>
        <taxon>Bacillota</taxon>
        <taxon>Bacilli</taxon>
        <taxon>Bacillales</taxon>
        <taxon>Bacillaceae</taxon>
        <taxon>Evansella</taxon>
    </lineage>
</organism>
<protein>
    <recommendedName>
        <fullName evidence="4">Sporulation protein YqfD</fullName>
    </recommendedName>
</protein>
<evidence type="ECO:0000313" key="2">
    <source>
        <dbReference type="EMBL" id="MDQ0254356.1"/>
    </source>
</evidence>
<accession>A0ABT9ZSZ4</accession>
<dbReference type="Proteomes" id="UP001230005">
    <property type="component" value="Unassembled WGS sequence"/>
</dbReference>
<dbReference type="EMBL" id="JAUSUG010000005">
    <property type="protein sequence ID" value="MDQ0254356.1"/>
    <property type="molecule type" value="Genomic_DNA"/>
</dbReference>
<keyword evidence="1" id="KW-0472">Membrane</keyword>
<evidence type="ECO:0000256" key="1">
    <source>
        <dbReference type="SAM" id="Phobius"/>
    </source>
</evidence>
<keyword evidence="1" id="KW-0812">Transmembrane</keyword>